<dbReference type="Proteomes" id="UP000238375">
    <property type="component" value="Unassembled WGS sequence"/>
</dbReference>
<protein>
    <submittedName>
        <fullName evidence="3">Putative toxin-antitoxin system antitoxin component (TIGR02293 family)</fullName>
    </submittedName>
</protein>
<dbReference type="InterPro" id="IPR011979">
    <property type="entry name" value="Antitox_Xre"/>
</dbReference>
<keyword evidence="4" id="KW-1185">Reference proteome</keyword>
<proteinExistence type="predicted"/>
<evidence type="ECO:0000313" key="4">
    <source>
        <dbReference type="Proteomes" id="UP000238375"/>
    </source>
</evidence>
<feature type="domain" description="Antitoxin Xre-like helix-turn-helix" evidence="2">
    <location>
        <begin position="19"/>
        <end position="75"/>
    </location>
</feature>
<name>A0A2T0TNJ5_9BACT</name>
<dbReference type="NCBIfam" id="TIGR02293">
    <property type="entry name" value="TAS_TIGR02293"/>
    <property type="match status" value="1"/>
</dbReference>
<feature type="domain" description="Antitoxin Xre/MbcA/ParS-like toxin-binding" evidence="1">
    <location>
        <begin position="81"/>
        <end position="130"/>
    </location>
</feature>
<evidence type="ECO:0000259" key="1">
    <source>
        <dbReference type="Pfam" id="PF09722"/>
    </source>
</evidence>
<evidence type="ECO:0000313" key="3">
    <source>
        <dbReference type="EMBL" id="PRY47292.1"/>
    </source>
</evidence>
<dbReference type="Pfam" id="PF09722">
    <property type="entry name" value="Xre_MbcA_ParS_C"/>
    <property type="match status" value="1"/>
</dbReference>
<dbReference type="AlphaFoldDB" id="A0A2T0TNJ5"/>
<sequence>MTSFVTMMIPDRTALVLSALQGVSATRFFETAELTGYRREQLAEVFDTSLKTFQRYEREQKKLNPQDSEKILKIMALFRTGETVFGSAEAFRRWMDKPAYGLGDQVPFALLHTSGGIDLVLDEVVRIAYGDLA</sequence>
<dbReference type="GO" id="GO:0003677">
    <property type="term" value="F:DNA binding"/>
    <property type="evidence" value="ECO:0007669"/>
    <property type="project" value="InterPro"/>
</dbReference>
<reference evidence="3 4" key="1">
    <citation type="submission" date="2018-03" db="EMBL/GenBank/DDBJ databases">
        <title>Genomic Encyclopedia of Archaeal and Bacterial Type Strains, Phase II (KMG-II): from individual species to whole genera.</title>
        <authorList>
            <person name="Goeker M."/>
        </authorList>
    </citation>
    <scope>NUCLEOTIDE SEQUENCE [LARGE SCALE GENOMIC DNA]</scope>
    <source>
        <strain evidence="3 4">DSM 28354</strain>
    </source>
</reference>
<evidence type="ECO:0000259" key="2">
    <source>
        <dbReference type="Pfam" id="PF20432"/>
    </source>
</evidence>
<dbReference type="Pfam" id="PF20432">
    <property type="entry name" value="Xre-like-HTH"/>
    <property type="match status" value="1"/>
</dbReference>
<gene>
    <name evidence="3" type="ORF">CLV58_101360</name>
</gene>
<comment type="caution">
    <text evidence="3">The sequence shown here is derived from an EMBL/GenBank/DDBJ whole genome shotgun (WGS) entry which is preliminary data.</text>
</comment>
<dbReference type="InterPro" id="IPR046847">
    <property type="entry name" value="Xre-like_HTH"/>
</dbReference>
<organism evidence="3 4">
    <name type="scientific">Spirosoma oryzae</name>
    <dbReference type="NCBI Taxonomy" id="1469603"/>
    <lineage>
        <taxon>Bacteria</taxon>
        <taxon>Pseudomonadati</taxon>
        <taxon>Bacteroidota</taxon>
        <taxon>Cytophagia</taxon>
        <taxon>Cytophagales</taxon>
        <taxon>Cytophagaceae</taxon>
        <taxon>Spirosoma</taxon>
    </lineage>
</organism>
<dbReference type="InterPro" id="IPR024467">
    <property type="entry name" value="Xre/MbcA/ParS-like_toxin-bd"/>
</dbReference>
<accession>A0A2T0TNJ5</accession>
<dbReference type="EMBL" id="PVTE01000001">
    <property type="protein sequence ID" value="PRY47292.1"/>
    <property type="molecule type" value="Genomic_DNA"/>
</dbReference>